<dbReference type="Proteomes" id="UP001516464">
    <property type="component" value="Unassembled WGS sequence"/>
</dbReference>
<organism evidence="2 3">
    <name type="scientific">Astathelohania contejeani</name>
    <dbReference type="NCBI Taxonomy" id="164912"/>
    <lineage>
        <taxon>Eukaryota</taxon>
        <taxon>Fungi</taxon>
        <taxon>Fungi incertae sedis</taxon>
        <taxon>Microsporidia</taxon>
        <taxon>Astathelohaniidae</taxon>
        <taxon>Astathelohania</taxon>
    </lineage>
</organism>
<accession>A0ABQ7I0E8</accession>
<comment type="caution">
    <text evidence="2">The sequence shown here is derived from an EMBL/GenBank/DDBJ whole genome shotgun (WGS) entry which is preliminary data.</text>
</comment>
<reference evidence="2 3" key="1">
    <citation type="submission" date="2019-01" db="EMBL/GenBank/DDBJ databases">
        <title>Genomes sequencing and comparative genomics of infectious freshwater microsporidia, Cucumispora dikerogammari and Thelohania contejeani.</title>
        <authorList>
            <person name="Cormier A."/>
            <person name="Giraud I."/>
            <person name="Wattier R."/>
            <person name="Teixeira M."/>
            <person name="Grandjean F."/>
            <person name="Rigaud T."/>
            <person name="Cordaux R."/>
        </authorList>
    </citation>
    <scope>NUCLEOTIDE SEQUENCE [LARGE SCALE GENOMIC DNA]</scope>
    <source>
        <strain evidence="2">T1</strain>
        <tissue evidence="2">Spores</tissue>
    </source>
</reference>
<protein>
    <submittedName>
        <fullName evidence="2">Uncharacterized protein</fullName>
    </submittedName>
</protein>
<feature type="signal peptide" evidence="1">
    <location>
        <begin position="1"/>
        <end position="18"/>
    </location>
</feature>
<sequence length="383" mass="45622">MKLLFLITISIQSEVSIANINNNELFKFSYNNYNTPEMVNKIKKIHDSATNTSNEDSINQLYFNCRELIRITMNFTTFLYDELILNAKYWNKIFKKKINNIDILLESIRKYKIPIIIISKYKNVKDVLTCRNNFSSYLFNSNDELLYQLVKKINDEDIRNNISELIEKKASDLNIKSKFYVDVKKKKKADIKYLMDDCIYKLDSIIKNLDNSYSVNDNFNELIYNIEDFIDVYFKLKSEIFMLLHSRSRLVKLDRTNCYKYNLRANFSVILNLLFKYLYSIIGKDEDLKKIILLSQKIYYIEDIFFDKFELTFTPLIDIIFIHDSSYESNYELILDTLKQILSFHGAVERFLSTENCNLLGKQLIKKLKIYLKESSKQLMFIN</sequence>
<gene>
    <name evidence="2" type="ORF">TCON_0891</name>
</gene>
<keyword evidence="3" id="KW-1185">Reference proteome</keyword>
<evidence type="ECO:0000313" key="2">
    <source>
        <dbReference type="EMBL" id="KAF7683901.1"/>
    </source>
</evidence>
<evidence type="ECO:0000313" key="3">
    <source>
        <dbReference type="Proteomes" id="UP001516464"/>
    </source>
</evidence>
<proteinExistence type="predicted"/>
<evidence type="ECO:0000256" key="1">
    <source>
        <dbReference type="SAM" id="SignalP"/>
    </source>
</evidence>
<dbReference type="EMBL" id="SBIQ01000042">
    <property type="protein sequence ID" value="KAF7683901.1"/>
    <property type="molecule type" value="Genomic_DNA"/>
</dbReference>
<keyword evidence="1" id="KW-0732">Signal</keyword>
<name>A0ABQ7I0E8_9MICR</name>
<feature type="chain" id="PRO_5045084945" evidence="1">
    <location>
        <begin position="19"/>
        <end position="383"/>
    </location>
</feature>